<dbReference type="SMART" id="SM00020">
    <property type="entry name" value="Tryp_SPc"/>
    <property type="match status" value="1"/>
</dbReference>
<evidence type="ECO:0000256" key="5">
    <source>
        <dbReference type="ARBA" id="ARBA00022801"/>
    </source>
</evidence>
<evidence type="ECO:0000256" key="8">
    <source>
        <dbReference type="RuleBase" id="RU363034"/>
    </source>
</evidence>
<dbReference type="GO" id="GO:0016485">
    <property type="term" value="P:protein processing"/>
    <property type="evidence" value="ECO:0007669"/>
    <property type="project" value="UniProtKB-ARBA"/>
</dbReference>
<keyword evidence="9" id="KW-0732">Signal</keyword>
<dbReference type="CDD" id="cd00190">
    <property type="entry name" value="Tryp_SPc"/>
    <property type="match status" value="1"/>
</dbReference>
<evidence type="ECO:0000256" key="4">
    <source>
        <dbReference type="ARBA" id="ARBA00022670"/>
    </source>
</evidence>
<dbReference type="PROSITE" id="PS00135">
    <property type="entry name" value="TRYPSIN_SER"/>
    <property type="match status" value="1"/>
</dbReference>
<dbReference type="PROSITE" id="PS00134">
    <property type="entry name" value="TRYPSIN_HIS"/>
    <property type="match status" value="1"/>
</dbReference>
<dbReference type="PROSITE" id="PS50240">
    <property type="entry name" value="TRYPSIN_DOM"/>
    <property type="match status" value="1"/>
</dbReference>
<name>A0A5N4B504_PHOPY</name>
<comment type="caution">
    <text evidence="11">The sequence shown here is derived from an EMBL/GenBank/DDBJ whole genome shotgun (WGS) entry which is preliminary data.</text>
</comment>
<organism evidence="11 12">
    <name type="scientific">Photinus pyralis</name>
    <name type="common">Common eastern firefly</name>
    <name type="synonym">Lampyris pyralis</name>
    <dbReference type="NCBI Taxonomy" id="7054"/>
    <lineage>
        <taxon>Eukaryota</taxon>
        <taxon>Metazoa</taxon>
        <taxon>Ecdysozoa</taxon>
        <taxon>Arthropoda</taxon>
        <taxon>Hexapoda</taxon>
        <taxon>Insecta</taxon>
        <taxon>Pterygota</taxon>
        <taxon>Neoptera</taxon>
        <taxon>Endopterygota</taxon>
        <taxon>Coleoptera</taxon>
        <taxon>Polyphaga</taxon>
        <taxon>Elateriformia</taxon>
        <taxon>Elateroidea</taxon>
        <taxon>Lampyridae</taxon>
        <taxon>Lampyrinae</taxon>
        <taxon>Photinus</taxon>
    </lineage>
</organism>
<keyword evidence="4 8" id="KW-0645">Protease</keyword>
<dbReference type="FunFam" id="2.40.10.10:FF:000047">
    <property type="entry name" value="Trypsin eta"/>
    <property type="match status" value="1"/>
</dbReference>
<evidence type="ECO:0000313" key="12">
    <source>
        <dbReference type="Proteomes" id="UP000327044"/>
    </source>
</evidence>
<dbReference type="SUPFAM" id="SSF50494">
    <property type="entry name" value="Trypsin-like serine proteases"/>
    <property type="match status" value="1"/>
</dbReference>
<dbReference type="InterPro" id="IPR009003">
    <property type="entry name" value="Peptidase_S1_PA"/>
</dbReference>
<dbReference type="InParanoid" id="A0A5N4B504"/>
<evidence type="ECO:0000256" key="2">
    <source>
        <dbReference type="ARBA" id="ARBA00007664"/>
    </source>
</evidence>
<dbReference type="AlphaFoldDB" id="A0A5N4B504"/>
<dbReference type="GO" id="GO:0005576">
    <property type="term" value="C:extracellular region"/>
    <property type="evidence" value="ECO:0007669"/>
    <property type="project" value="UniProtKB-SubCell"/>
</dbReference>
<dbReference type="FunCoup" id="A0A5N4B504">
    <property type="interactions" value="1"/>
</dbReference>
<evidence type="ECO:0000313" key="11">
    <source>
        <dbReference type="EMBL" id="KAB0804634.1"/>
    </source>
</evidence>
<dbReference type="Pfam" id="PF00089">
    <property type="entry name" value="Trypsin"/>
    <property type="match status" value="1"/>
</dbReference>
<dbReference type="Gene3D" id="2.40.10.10">
    <property type="entry name" value="Trypsin-like serine proteases"/>
    <property type="match status" value="1"/>
</dbReference>
<evidence type="ECO:0000256" key="7">
    <source>
        <dbReference type="ARBA" id="ARBA00023157"/>
    </source>
</evidence>
<dbReference type="InterPro" id="IPR018114">
    <property type="entry name" value="TRYPSIN_HIS"/>
</dbReference>
<comment type="subcellular location">
    <subcellularLocation>
        <location evidence="1">Secreted</location>
    </subcellularLocation>
</comment>
<dbReference type="InterPro" id="IPR001314">
    <property type="entry name" value="Peptidase_S1A"/>
</dbReference>
<feature type="signal peptide" evidence="9">
    <location>
        <begin position="1"/>
        <end position="16"/>
    </location>
</feature>
<dbReference type="PANTHER" id="PTHR24276:SF98">
    <property type="entry name" value="FI18310P1-RELATED"/>
    <property type="match status" value="1"/>
</dbReference>
<dbReference type="PRINTS" id="PR00722">
    <property type="entry name" value="CHYMOTRYPSIN"/>
</dbReference>
<dbReference type="OrthoDB" id="8440449at2759"/>
<evidence type="ECO:0000256" key="3">
    <source>
        <dbReference type="ARBA" id="ARBA00022525"/>
    </source>
</evidence>
<proteinExistence type="inferred from homology"/>
<keyword evidence="5 8" id="KW-0378">Hydrolase</keyword>
<dbReference type="Proteomes" id="UP000327044">
    <property type="component" value="Unassembled WGS sequence"/>
</dbReference>
<feature type="domain" description="Peptidase S1" evidence="10">
    <location>
        <begin position="21"/>
        <end position="246"/>
    </location>
</feature>
<evidence type="ECO:0000256" key="6">
    <source>
        <dbReference type="ARBA" id="ARBA00022825"/>
    </source>
</evidence>
<sequence length="248" mass="26640">MFRLIAVLVCISFARAAPSKVVNGTNAEEGEIPYIVSLRVGGRHTCGGSILNENHVLTAAHCLSNPKYSIQYGVLKLSSDNTNSIDVEKIMRHEYYDPYNNYANDVGVLKLKSSIPIDNVNVRPTTLPRQSESAPDGNWAVLAGWGAMITGGGSVKQLQRVNILVYSPTNCQAAHGSSVNENHHLCAGVPEGWKGQCNGDSGGPLVAEGKQVGVVSWSIKPCAIVGYPGVFARVASYSDWIWSKVDLN</sequence>
<evidence type="ECO:0000256" key="9">
    <source>
        <dbReference type="SAM" id="SignalP"/>
    </source>
</evidence>
<protein>
    <recommendedName>
        <fullName evidence="10">Peptidase S1 domain-containing protein</fullName>
    </recommendedName>
</protein>
<keyword evidence="3" id="KW-0964">Secreted</keyword>
<feature type="chain" id="PRO_5024434475" description="Peptidase S1 domain-containing protein" evidence="9">
    <location>
        <begin position="17"/>
        <end position="248"/>
    </location>
</feature>
<accession>A0A5N4B504</accession>
<reference evidence="11 12" key="1">
    <citation type="journal article" date="2018" name="Elife">
        <title>Firefly genomes illuminate parallel origins of bioluminescence in beetles.</title>
        <authorList>
            <person name="Fallon T.R."/>
            <person name="Lower S.E."/>
            <person name="Chang C.H."/>
            <person name="Bessho-Uehara M."/>
            <person name="Martin G.J."/>
            <person name="Bewick A.J."/>
            <person name="Behringer M."/>
            <person name="Debat H.J."/>
            <person name="Wong I."/>
            <person name="Day J.C."/>
            <person name="Suvorov A."/>
            <person name="Silva C.J."/>
            <person name="Stanger-Hall K.F."/>
            <person name="Hall D.W."/>
            <person name="Schmitz R.J."/>
            <person name="Nelson D.R."/>
            <person name="Lewis S.M."/>
            <person name="Shigenobu S."/>
            <person name="Bybee S.M."/>
            <person name="Larracuente A.M."/>
            <person name="Oba Y."/>
            <person name="Weng J.K."/>
        </authorList>
    </citation>
    <scope>NUCLEOTIDE SEQUENCE [LARGE SCALE GENOMIC DNA]</scope>
    <source>
        <strain evidence="11">1611_PpyrPB1</strain>
        <tissue evidence="11">Whole body</tissue>
    </source>
</reference>
<keyword evidence="12" id="KW-1185">Reference proteome</keyword>
<dbReference type="InterPro" id="IPR033116">
    <property type="entry name" value="TRYPSIN_SER"/>
</dbReference>
<keyword evidence="7" id="KW-1015">Disulfide bond</keyword>
<evidence type="ECO:0000259" key="10">
    <source>
        <dbReference type="PROSITE" id="PS50240"/>
    </source>
</evidence>
<keyword evidence="6 8" id="KW-0720">Serine protease</keyword>
<dbReference type="InterPro" id="IPR001254">
    <property type="entry name" value="Trypsin_dom"/>
</dbReference>
<dbReference type="InterPro" id="IPR050430">
    <property type="entry name" value="Peptidase_S1"/>
</dbReference>
<dbReference type="PANTHER" id="PTHR24276">
    <property type="entry name" value="POLYSERASE-RELATED"/>
    <property type="match status" value="1"/>
</dbReference>
<comment type="similarity">
    <text evidence="2">Belongs to the peptidase S1 family.</text>
</comment>
<dbReference type="GO" id="GO:0004252">
    <property type="term" value="F:serine-type endopeptidase activity"/>
    <property type="evidence" value="ECO:0007669"/>
    <property type="project" value="InterPro"/>
</dbReference>
<gene>
    <name evidence="11" type="ORF">PPYR_01604</name>
</gene>
<evidence type="ECO:0000256" key="1">
    <source>
        <dbReference type="ARBA" id="ARBA00004613"/>
    </source>
</evidence>
<dbReference type="InterPro" id="IPR043504">
    <property type="entry name" value="Peptidase_S1_PA_chymotrypsin"/>
</dbReference>
<dbReference type="EMBL" id="VVIM01000001">
    <property type="protein sequence ID" value="KAB0804634.1"/>
    <property type="molecule type" value="Genomic_DNA"/>
</dbReference>